<dbReference type="SUPFAM" id="SSF50182">
    <property type="entry name" value="Sm-like ribonucleoproteins"/>
    <property type="match status" value="1"/>
</dbReference>
<dbReference type="OrthoDB" id="9799751at2"/>
<name>A0A4V1RIQ3_9HYPH</name>
<feature type="domain" description="Sm" evidence="4">
    <location>
        <begin position="11"/>
        <end position="71"/>
    </location>
</feature>
<dbReference type="Proteomes" id="UP000289411">
    <property type="component" value="Unassembled WGS sequence"/>
</dbReference>
<keyword evidence="1 3" id="KW-0694">RNA-binding</keyword>
<evidence type="ECO:0000256" key="3">
    <source>
        <dbReference type="HAMAP-Rule" id="MF_00436"/>
    </source>
</evidence>
<evidence type="ECO:0000256" key="1">
    <source>
        <dbReference type="ARBA" id="ARBA00022884"/>
    </source>
</evidence>
<dbReference type="GO" id="GO:0045974">
    <property type="term" value="P:regulation of translation, ncRNA-mediated"/>
    <property type="evidence" value="ECO:0007669"/>
    <property type="project" value="TreeGrafter"/>
</dbReference>
<dbReference type="InterPro" id="IPR005001">
    <property type="entry name" value="Hfq"/>
</dbReference>
<dbReference type="PANTHER" id="PTHR34772:SF1">
    <property type="entry name" value="RNA-BINDING PROTEIN HFQ"/>
    <property type="match status" value="1"/>
</dbReference>
<protein>
    <recommendedName>
        <fullName evidence="3">RNA-binding protein Hfq</fullName>
    </recommendedName>
</protein>
<dbReference type="GO" id="GO:0005829">
    <property type="term" value="C:cytosol"/>
    <property type="evidence" value="ECO:0007669"/>
    <property type="project" value="TreeGrafter"/>
</dbReference>
<evidence type="ECO:0000313" key="5">
    <source>
        <dbReference type="EMBL" id="RYB05033.1"/>
    </source>
</evidence>
<dbReference type="NCBIfam" id="TIGR02383">
    <property type="entry name" value="Hfq"/>
    <property type="match status" value="1"/>
</dbReference>
<gene>
    <name evidence="3" type="primary">hfq</name>
    <name evidence="5" type="ORF">D3272_11275</name>
</gene>
<dbReference type="PROSITE" id="PS52002">
    <property type="entry name" value="SM"/>
    <property type="match status" value="1"/>
</dbReference>
<keyword evidence="6" id="KW-1185">Reference proteome</keyword>
<dbReference type="NCBIfam" id="NF001602">
    <property type="entry name" value="PRK00395.1"/>
    <property type="match status" value="1"/>
</dbReference>
<evidence type="ECO:0000259" key="4">
    <source>
        <dbReference type="PROSITE" id="PS52002"/>
    </source>
</evidence>
<dbReference type="GO" id="GO:0006355">
    <property type="term" value="P:regulation of DNA-templated transcription"/>
    <property type="evidence" value="ECO:0007669"/>
    <property type="project" value="InterPro"/>
</dbReference>
<dbReference type="CDD" id="cd01716">
    <property type="entry name" value="Hfq"/>
    <property type="match status" value="1"/>
</dbReference>
<organism evidence="5 6">
    <name type="scientific">Lichenibacterium ramalinae</name>
    <dbReference type="NCBI Taxonomy" id="2316527"/>
    <lineage>
        <taxon>Bacteria</taxon>
        <taxon>Pseudomonadati</taxon>
        <taxon>Pseudomonadota</taxon>
        <taxon>Alphaproteobacteria</taxon>
        <taxon>Hyphomicrobiales</taxon>
        <taxon>Lichenihabitantaceae</taxon>
        <taxon>Lichenibacterium</taxon>
    </lineage>
</organism>
<sequence>MAAERTQNLQDTFLNYVRKNKVPLTIFLVNGVKLQGVVTWFDNFCVLLRRDGHSQLVYKHAISTVMPGQPIQMFESPEDVPAAAPVSAERPR</sequence>
<dbReference type="InterPro" id="IPR010920">
    <property type="entry name" value="LSM_dom_sf"/>
</dbReference>
<dbReference type="InterPro" id="IPR047575">
    <property type="entry name" value="Sm"/>
</dbReference>
<dbReference type="GO" id="GO:0003723">
    <property type="term" value="F:RNA binding"/>
    <property type="evidence" value="ECO:0007669"/>
    <property type="project" value="UniProtKB-UniRule"/>
</dbReference>
<comment type="function">
    <text evidence="3">RNA chaperone that binds small regulatory RNA (sRNAs) and mRNAs to facilitate mRNA translational regulation in response to envelope stress, environmental stress and changes in metabolite concentrations. Also binds with high specificity to tRNAs.</text>
</comment>
<dbReference type="Gene3D" id="2.30.30.100">
    <property type="match status" value="1"/>
</dbReference>
<keyword evidence="2 3" id="KW-0346">Stress response</keyword>
<proteinExistence type="inferred from homology"/>
<evidence type="ECO:0000313" key="6">
    <source>
        <dbReference type="Proteomes" id="UP000289411"/>
    </source>
</evidence>
<comment type="caution">
    <text evidence="5">The sequence shown here is derived from an EMBL/GenBank/DDBJ whole genome shotgun (WGS) entry which is preliminary data.</text>
</comment>
<accession>A0A4V1RIQ3</accession>
<reference evidence="5 6" key="1">
    <citation type="submission" date="2018-09" db="EMBL/GenBank/DDBJ databases">
        <authorList>
            <person name="Grouzdev D.S."/>
            <person name="Krutkina M.S."/>
        </authorList>
    </citation>
    <scope>NUCLEOTIDE SEQUENCE [LARGE SCALE GENOMIC DNA]</scope>
    <source>
        <strain evidence="5 6">RmlP001</strain>
    </source>
</reference>
<dbReference type="GO" id="GO:0043487">
    <property type="term" value="P:regulation of RNA stability"/>
    <property type="evidence" value="ECO:0007669"/>
    <property type="project" value="TreeGrafter"/>
</dbReference>
<evidence type="ECO:0000256" key="2">
    <source>
        <dbReference type="ARBA" id="ARBA00023016"/>
    </source>
</evidence>
<dbReference type="AlphaFoldDB" id="A0A4V1RIQ3"/>
<dbReference type="PANTHER" id="PTHR34772">
    <property type="entry name" value="RNA-BINDING PROTEIN HFQ"/>
    <property type="match status" value="1"/>
</dbReference>
<dbReference type="RefSeq" id="WP_129219272.1">
    <property type="nucleotide sequence ID" value="NZ_QYBC01000008.1"/>
</dbReference>
<dbReference type="EMBL" id="QYBC01000008">
    <property type="protein sequence ID" value="RYB05033.1"/>
    <property type="molecule type" value="Genomic_DNA"/>
</dbReference>
<reference evidence="5 6" key="2">
    <citation type="submission" date="2019-02" db="EMBL/GenBank/DDBJ databases">
        <title>'Lichenibacterium ramalinii' gen. nov. sp. nov., 'Lichenibacterium minor' gen. nov. sp. nov.</title>
        <authorList>
            <person name="Pankratov T."/>
        </authorList>
    </citation>
    <scope>NUCLEOTIDE SEQUENCE [LARGE SCALE GENOMIC DNA]</scope>
    <source>
        <strain evidence="5 6">RmlP001</strain>
    </source>
</reference>
<comment type="similarity">
    <text evidence="3">Belongs to the Hfq family.</text>
</comment>
<comment type="subunit">
    <text evidence="3">Homohexamer.</text>
</comment>
<dbReference type="Pfam" id="PF17209">
    <property type="entry name" value="Hfq"/>
    <property type="match status" value="1"/>
</dbReference>
<dbReference type="FunFam" id="2.30.30.100:FF:000001">
    <property type="entry name" value="RNA-binding protein Hfq"/>
    <property type="match status" value="1"/>
</dbReference>
<dbReference type="HAMAP" id="MF_00436">
    <property type="entry name" value="Hfq"/>
    <property type="match status" value="1"/>
</dbReference>